<dbReference type="RefSeq" id="WP_368393302.1">
    <property type="nucleotide sequence ID" value="NZ_JBFRYC010000036.1"/>
</dbReference>
<keyword evidence="2" id="KW-1185">Reference proteome</keyword>
<name>A0ABV3TQM2_9RHOB</name>
<feature type="non-terminal residue" evidence="1">
    <location>
        <position position="1"/>
    </location>
</feature>
<organism evidence="1 2">
    <name type="scientific">Thioclava arctica</name>
    <dbReference type="NCBI Taxonomy" id="3238301"/>
    <lineage>
        <taxon>Bacteria</taxon>
        <taxon>Pseudomonadati</taxon>
        <taxon>Pseudomonadota</taxon>
        <taxon>Alphaproteobacteria</taxon>
        <taxon>Rhodobacterales</taxon>
        <taxon>Paracoccaceae</taxon>
        <taxon>Thioclava</taxon>
    </lineage>
</organism>
<sequence length="65" mass="7332">SDPVNLENVLGQIKADRGNLHGVAPLISRYRHLQYGALRRRLKQEPSTPSAFATLDQQYIDLQCV</sequence>
<proteinExistence type="predicted"/>
<comment type="caution">
    <text evidence="1">The sequence shown here is derived from an EMBL/GenBank/DDBJ whole genome shotgun (WGS) entry which is preliminary data.</text>
</comment>
<dbReference type="Proteomes" id="UP001557465">
    <property type="component" value="Unassembled WGS sequence"/>
</dbReference>
<gene>
    <name evidence="1" type="ORF">AB4874_19775</name>
</gene>
<evidence type="ECO:0000313" key="2">
    <source>
        <dbReference type="Proteomes" id="UP001557465"/>
    </source>
</evidence>
<evidence type="ECO:0000313" key="1">
    <source>
        <dbReference type="EMBL" id="MEX1663806.1"/>
    </source>
</evidence>
<protein>
    <submittedName>
        <fullName evidence="1">Uncharacterized protein</fullName>
    </submittedName>
</protein>
<dbReference type="EMBL" id="JBFRYC010000036">
    <property type="protein sequence ID" value="MEX1663806.1"/>
    <property type="molecule type" value="Genomic_DNA"/>
</dbReference>
<accession>A0ABV3TQM2</accession>
<reference evidence="1 2" key="1">
    <citation type="journal article" date="2011" name="Int. J. Syst. Evol. Microbiol.">
        <title>Zhongshania antarctica gen. nov., sp. nov. and Zhongshania guokunii sp. nov., gammaproteobacteria respectively isolated from coastal attached (fast) ice and surface seawater of the Antarctic.</title>
        <authorList>
            <person name="Li H.J."/>
            <person name="Zhang X.Y."/>
            <person name="Chen C.X."/>
            <person name="Zhang Y.J."/>
            <person name="Gao Z.M."/>
            <person name="Yu Y."/>
            <person name="Chen X.L."/>
            <person name="Chen B."/>
            <person name="Zhang Y.Z."/>
        </authorList>
    </citation>
    <scope>NUCLEOTIDE SEQUENCE [LARGE SCALE GENOMIC DNA]</scope>
    <source>
        <strain evidence="1 2">15-R06ZXC-3</strain>
    </source>
</reference>